<dbReference type="Proteomes" id="UP000267606">
    <property type="component" value="Unassembled WGS sequence"/>
</dbReference>
<reference evidence="1 2" key="2">
    <citation type="submission" date="2018-11" db="EMBL/GenBank/DDBJ databases">
        <authorList>
            <consortium name="Pathogen Informatics"/>
        </authorList>
    </citation>
    <scope>NUCLEOTIDE SEQUENCE [LARGE SCALE GENOMIC DNA]</scope>
</reference>
<evidence type="ECO:0000313" key="1">
    <source>
        <dbReference type="EMBL" id="VDP13862.1"/>
    </source>
</evidence>
<keyword evidence="2" id="KW-1185">Reference proteome</keyword>
<dbReference type="STRING" id="387005.A0A183I164"/>
<dbReference type="AlphaFoldDB" id="A0A183I164"/>
<organism evidence="3">
    <name type="scientific">Onchocerca flexuosa</name>
    <dbReference type="NCBI Taxonomy" id="387005"/>
    <lineage>
        <taxon>Eukaryota</taxon>
        <taxon>Metazoa</taxon>
        <taxon>Ecdysozoa</taxon>
        <taxon>Nematoda</taxon>
        <taxon>Chromadorea</taxon>
        <taxon>Rhabditida</taxon>
        <taxon>Spirurina</taxon>
        <taxon>Spiruromorpha</taxon>
        <taxon>Filarioidea</taxon>
        <taxon>Onchocercidae</taxon>
        <taxon>Onchocerca</taxon>
    </lineage>
</organism>
<evidence type="ECO:0000313" key="2">
    <source>
        <dbReference type="Proteomes" id="UP000267606"/>
    </source>
</evidence>
<evidence type="ECO:0000313" key="3">
    <source>
        <dbReference type="WBParaSite" id="OFLC_0001347701-mRNA-1"/>
    </source>
</evidence>
<dbReference type="EMBL" id="UZAJ01040220">
    <property type="protein sequence ID" value="VDP13862.1"/>
    <property type="molecule type" value="Genomic_DNA"/>
</dbReference>
<dbReference type="WBParaSite" id="OFLC_0001347701-mRNA-1">
    <property type="protein sequence ID" value="OFLC_0001347701-mRNA-1"/>
    <property type="gene ID" value="OFLC_0001347701"/>
</dbReference>
<accession>A0A183I164</accession>
<name>A0A183I164_9BILA</name>
<proteinExistence type="predicted"/>
<gene>
    <name evidence="1" type="ORF">OFLC_LOCUS13476</name>
</gene>
<reference evidence="3" key="1">
    <citation type="submission" date="2016-06" db="UniProtKB">
        <authorList>
            <consortium name="WormBaseParasite"/>
        </authorList>
    </citation>
    <scope>IDENTIFICATION</scope>
</reference>
<sequence>MKSPIFLLAPIMKNEIIGAEKIRIDDIPDLFNTVFYLARCWRAYGGDLDRIKRYMKDLFDHRRMLACDCIGRQSQFSIKLSFLHLKDSVKSKGK</sequence>
<protein>
    <submittedName>
        <fullName evidence="3">DUF2156 domain-containing protein</fullName>
    </submittedName>
</protein>